<comment type="caution">
    <text evidence="2">The sequence shown here is derived from an EMBL/GenBank/DDBJ whole genome shotgun (WGS) entry which is preliminary data.</text>
</comment>
<dbReference type="Pfam" id="PF09752">
    <property type="entry name" value="ABHD18"/>
    <property type="match status" value="1"/>
</dbReference>
<reference evidence="2 3" key="1">
    <citation type="submission" date="2023-10" db="EMBL/GenBank/DDBJ databases">
        <authorList>
            <person name="Maclean D."/>
            <person name="Macfadyen A."/>
        </authorList>
    </citation>
    <scope>NUCLEOTIDE SEQUENCE [LARGE SCALE GENOMIC DNA]</scope>
</reference>
<protein>
    <submittedName>
        <fullName evidence="2">Uncharacterized protein</fullName>
    </submittedName>
</protein>
<name>A0AAV1I4Q9_9CHLO</name>
<feature type="compositionally biased region" description="Polar residues" evidence="1">
    <location>
        <begin position="447"/>
        <end position="461"/>
    </location>
</feature>
<organism evidence="2 3">
    <name type="scientific">Coccomyxa viridis</name>
    <dbReference type="NCBI Taxonomy" id="1274662"/>
    <lineage>
        <taxon>Eukaryota</taxon>
        <taxon>Viridiplantae</taxon>
        <taxon>Chlorophyta</taxon>
        <taxon>core chlorophytes</taxon>
        <taxon>Trebouxiophyceae</taxon>
        <taxon>Trebouxiophyceae incertae sedis</taxon>
        <taxon>Coccomyxaceae</taxon>
        <taxon>Coccomyxa</taxon>
    </lineage>
</organism>
<feature type="compositionally biased region" description="Polar residues" evidence="1">
    <location>
        <begin position="420"/>
        <end position="430"/>
    </location>
</feature>
<sequence length="624" mass="68153">MQFNMFQALKGLEQRSNYLIDLLANSTGRTVDVMYATLVHRMGLSAPFFKSGWGDLGIVSFEEAESLLNGWPPEHFDTKVDWTKSEKGTKYGTHYEVLEGSFRTPCFGRLYDALPEESRTARVKLVVPQGASADTDLVVHLAGTGDHGFKRRLHLGFPLIKQGVATMILESPYYGSRRPPAQEGSKLHRVSDLLTLGRATIEESLYLLAWAQRQQYRHLGMCGFSMGGVHACMVASLYPGPVACVPLLAPRSAAAAFCHGALREATAWQPLLAVADEAQKDVEATVLRAAQANLVTAAAQRVLDACKQAGRQPPEQIYELERMAAAASTSSTGDCKESAGARWTLAEQAMAYLGKADELLRWSAELRGMQLPQMPQLPTSLMHPWQPAGKQARSSAAAGASRTESEQNSKAQKQGIGHQQVDSTSESPGSETAERREFQQTDAEGGSWNSAASDEQRTSAAVQAPQDCGKGAAEQRERRGTASADAESAKHAAAGDHAQHIWSSWLRWQHKQEKPADLEMARRRLDQVLETYTDVTRFPRPKRPDAAVIVGAYNDAYVSQKSVRELAQHWPGSQVRWVPGGHVSAFLLQQPAFRTAILDSLIRLASPASSAADRADRDRPAKAA</sequence>
<proteinExistence type="predicted"/>
<dbReference type="InterPro" id="IPR029058">
    <property type="entry name" value="AB_hydrolase_fold"/>
</dbReference>
<feature type="compositionally biased region" description="Low complexity" evidence="1">
    <location>
        <begin position="392"/>
        <end position="402"/>
    </location>
</feature>
<dbReference type="EMBL" id="CAUYUE010000006">
    <property type="protein sequence ID" value="CAK0781982.1"/>
    <property type="molecule type" value="Genomic_DNA"/>
</dbReference>
<evidence type="ECO:0000256" key="1">
    <source>
        <dbReference type="SAM" id="MobiDB-lite"/>
    </source>
</evidence>
<dbReference type="AlphaFoldDB" id="A0AAV1I4Q9"/>
<feature type="region of interest" description="Disordered" evidence="1">
    <location>
        <begin position="375"/>
        <end position="495"/>
    </location>
</feature>
<dbReference type="SUPFAM" id="SSF53474">
    <property type="entry name" value="alpha/beta-Hydrolases"/>
    <property type="match status" value="1"/>
</dbReference>
<dbReference type="PANTHER" id="PTHR13617:SF14">
    <property type="entry name" value="PROTEIN ABHD18"/>
    <property type="match status" value="1"/>
</dbReference>
<accession>A0AAV1I4Q9</accession>
<dbReference type="Proteomes" id="UP001314263">
    <property type="component" value="Unassembled WGS sequence"/>
</dbReference>
<dbReference type="PANTHER" id="PTHR13617">
    <property type="entry name" value="PROTEIN ABHD18"/>
    <property type="match status" value="1"/>
</dbReference>
<evidence type="ECO:0000313" key="3">
    <source>
        <dbReference type="Proteomes" id="UP001314263"/>
    </source>
</evidence>
<dbReference type="InterPro" id="IPR019149">
    <property type="entry name" value="ABHD18"/>
</dbReference>
<dbReference type="Gene3D" id="3.40.50.1820">
    <property type="entry name" value="alpha/beta hydrolase"/>
    <property type="match status" value="1"/>
</dbReference>
<evidence type="ECO:0000313" key="2">
    <source>
        <dbReference type="EMBL" id="CAK0781982.1"/>
    </source>
</evidence>
<gene>
    <name evidence="2" type="ORF">CVIRNUC_005522</name>
</gene>
<keyword evidence="3" id="KW-1185">Reference proteome</keyword>